<keyword evidence="2" id="KW-1185">Reference proteome</keyword>
<protein>
    <submittedName>
        <fullName evidence="1">Uncharacterized protein</fullName>
    </submittedName>
</protein>
<sequence>MNKEECNIHDMVSEAVTIICMYLRPITILKTRVFNLRCLKVQRNR</sequence>
<organism evidence="1 2">
    <name type="scientific">Candidatus Nitrosocosmicus arcticus</name>
    <dbReference type="NCBI Taxonomy" id="2035267"/>
    <lineage>
        <taxon>Archaea</taxon>
        <taxon>Nitrososphaerota</taxon>
        <taxon>Nitrososphaeria</taxon>
        <taxon>Nitrososphaerales</taxon>
        <taxon>Nitrososphaeraceae</taxon>
        <taxon>Candidatus Nitrosocosmicus</taxon>
    </lineage>
</organism>
<dbReference type="AlphaFoldDB" id="A0A557SXJ1"/>
<comment type="caution">
    <text evidence="1">The sequence shown here is derived from an EMBL/GenBank/DDBJ whole genome shotgun (WGS) entry which is preliminary data.</text>
</comment>
<accession>A0A557SXJ1</accession>
<evidence type="ECO:0000313" key="2">
    <source>
        <dbReference type="Proteomes" id="UP000315289"/>
    </source>
</evidence>
<dbReference type="Proteomes" id="UP000315289">
    <property type="component" value="Unassembled WGS sequence"/>
</dbReference>
<proteinExistence type="predicted"/>
<dbReference type="EMBL" id="VOAH01000003">
    <property type="protein sequence ID" value="TVP41313.1"/>
    <property type="molecule type" value="Genomic_DNA"/>
</dbReference>
<name>A0A557SXJ1_9ARCH</name>
<evidence type="ECO:0000313" key="1">
    <source>
        <dbReference type="EMBL" id="TVP41313.1"/>
    </source>
</evidence>
<gene>
    <name evidence="1" type="ORF">NARC_30027</name>
</gene>
<reference evidence="1 2" key="1">
    <citation type="journal article" date="2019" name="Front. Microbiol.">
        <title>Ammonia Oxidation by the Arctic Terrestrial Thaumarchaeote Candidatus Nitrosocosmicus arcticus Is Stimulated by Increasing Temperatures.</title>
        <authorList>
            <person name="Alves R.J.E."/>
            <person name="Kerou M."/>
            <person name="Zappe A."/>
            <person name="Bittner R."/>
            <person name="Abby S.S."/>
            <person name="Schmidt H.A."/>
            <person name="Pfeifer K."/>
            <person name="Schleper C."/>
        </authorList>
    </citation>
    <scope>NUCLEOTIDE SEQUENCE [LARGE SCALE GENOMIC DNA]</scope>
    <source>
        <strain evidence="1 2">Kfb</strain>
    </source>
</reference>